<dbReference type="CDD" id="cd00054">
    <property type="entry name" value="EGF_CA"/>
    <property type="match status" value="4"/>
</dbReference>
<evidence type="ECO:0000256" key="18">
    <source>
        <dbReference type="ARBA" id="ARBA00083960"/>
    </source>
</evidence>
<dbReference type="PROSITE" id="PS51361">
    <property type="entry name" value="TENEURIN_N"/>
    <property type="match status" value="1"/>
</dbReference>
<evidence type="ECO:0000256" key="6">
    <source>
        <dbReference type="ARBA" id="ARBA00022692"/>
    </source>
</evidence>
<evidence type="ECO:0000256" key="8">
    <source>
        <dbReference type="ARBA" id="ARBA00022782"/>
    </source>
</evidence>
<keyword evidence="10" id="KW-1133">Transmembrane helix</keyword>
<evidence type="ECO:0000256" key="11">
    <source>
        <dbReference type="ARBA" id="ARBA00023136"/>
    </source>
</evidence>
<dbReference type="FunFam" id="2.120.10.30:FF:000005">
    <property type="entry name" value="Teneurin transmembrane protein 4"/>
    <property type="match status" value="1"/>
</dbReference>
<dbReference type="FunFam" id="2.10.25.10:FF:000013">
    <property type="entry name" value="Teneurin transmembrane protein 4"/>
    <property type="match status" value="1"/>
</dbReference>
<dbReference type="PANTHER" id="PTHR11219:SF65">
    <property type="entry name" value="TENEURIN-3"/>
    <property type="match status" value="1"/>
</dbReference>
<dbReference type="InterPro" id="IPR011042">
    <property type="entry name" value="6-blade_b-propeller_TolB-like"/>
</dbReference>
<evidence type="ECO:0000256" key="9">
    <source>
        <dbReference type="ARBA" id="ARBA00022889"/>
    </source>
</evidence>
<name>A0A6P6NH12_CARAU</name>
<dbReference type="InterPro" id="IPR056823">
    <property type="entry name" value="TEN-like_YD-shell"/>
</dbReference>
<dbReference type="InterPro" id="IPR057629">
    <property type="entry name" value="Teneurin1-4_GBD"/>
</dbReference>
<feature type="region of interest" description="Disordered" evidence="20">
    <location>
        <begin position="1"/>
        <end position="94"/>
    </location>
</feature>
<proteinExistence type="inferred from homology"/>
<dbReference type="SMART" id="SM00181">
    <property type="entry name" value="EGF"/>
    <property type="match status" value="8"/>
</dbReference>
<evidence type="ECO:0000256" key="16">
    <source>
        <dbReference type="ARBA" id="ARBA00077040"/>
    </source>
</evidence>
<evidence type="ECO:0000256" key="12">
    <source>
        <dbReference type="ARBA" id="ARBA00023157"/>
    </source>
</evidence>
<dbReference type="Gene3D" id="2.120.10.30">
    <property type="entry name" value="TolB, C-terminal domain"/>
    <property type="match status" value="2"/>
</dbReference>
<dbReference type="Pfam" id="PF06484">
    <property type="entry name" value="Ten_N"/>
    <property type="match status" value="1"/>
</dbReference>
<evidence type="ECO:0000256" key="5">
    <source>
        <dbReference type="ARBA" id="ARBA00022536"/>
    </source>
</evidence>
<organism evidence="23 24">
    <name type="scientific">Carassius auratus</name>
    <name type="common">Goldfish</name>
    <dbReference type="NCBI Taxonomy" id="7957"/>
    <lineage>
        <taxon>Eukaryota</taxon>
        <taxon>Metazoa</taxon>
        <taxon>Chordata</taxon>
        <taxon>Craniata</taxon>
        <taxon>Vertebrata</taxon>
        <taxon>Euteleostomi</taxon>
        <taxon>Actinopterygii</taxon>
        <taxon>Neopterygii</taxon>
        <taxon>Teleostei</taxon>
        <taxon>Ostariophysi</taxon>
        <taxon>Cypriniformes</taxon>
        <taxon>Cyprinidae</taxon>
        <taxon>Cyprininae</taxon>
        <taxon>Carassius</taxon>
    </lineage>
</organism>
<dbReference type="GO" id="GO:0030424">
    <property type="term" value="C:axon"/>
    <property type="evidence" value="ECO:0007669"/>
    <property type="project" value="UniProtKB-SubCell"/>
</dbReference>
<dbReference type="PROSITE" id="PS01186">
    <property type="entry name" value="EGF_2"/>
    <property type="match status" value="4"/>
</dbReference>
<dbReference type="Gene3D" id="2.180.10.10">
    <property type="entry name" value="RHS repeat-associated core"/>
    <property type="match status" value="1"/>
</dbReference>
<dbReference type="NCBIfam" id="TIGR01643">
    <property type="entry name" value="YD_repeat_2x"/>
    <property type="match status" value="2"/>
</dbReference>
<dbReference type="PANTHER" id="PTHR11219">
    <property type="entry name" value="TENEURIN AND N-ACETYLGLUCOSAMINE-1-PHOSPHODIESTER ALPHA-N-ACETYLGLUCOSAMINIDASE"/>
    <property type="match status" value="1"/>
</dbReference>
<dbReference type="InterPro" id="IPR057627">
    <property type="entry name" value="FN-plug_TEN1-4"/>
</dbReference>
<dbReference type="InterPro" id="IPR056820">
    <property type="entry name" value="TEN_TTR-like"/>
</dbReference>
<dbReference type="GeneID" id="113079453"/>
<evidence type="ECO:0000313" key="23">
    <source>
        <dbReference type="Proteomes" id="UP000515129"/>
    </source>
</evidence>
<evidence type="ECO:0000256" key="14">
    <source>
        <dbReference type="ARBA" id="ARBA00023273"/>
    </source>
</evidence>
<evidence type="ECO:0000313" key="24">
    <source>
        <dbReference type="RefSeq" id="XP_026107709.1"/>
    </source>
</evidence>
<feature type="compositionally biased region" description="Polar residues" evidence="20">
    <location>
        <begin position="1"/>
        <end position="11"/>
    </location>
</feature>
<dbReference type="Pfam" id="PF25024">
    <property type="entry name" value="EGF_TEN"/>
    <property type="match status" value="1"/>
</dbReference>
<evidence type="ECO:0000256" key="4">
    <source>
        <dbReference type="ARBA" id="ARBA00022475"/>
    </source>
</evidence>
<sequence length="2630" mass="293395">MPSSLSSPSVTEHSHSQPPSPNLHDNQSSVLSNATTQALQDSDSEEEYTSVLYRPVTQPALSRSCDEQPSNQHQQGQSTLPPVPPPHKQQPSVTALNHNSLSSRRNVSPAPPAALPAELQTTPESVPLQDSWVLGSNVPLESRKLAKQAVLENGHDNLIEMDVFPPVCHEGGYGDGHFLFKTGTGTTPLFSTATPGYTMATGGVYSPPTRPLPRNTLSRSAFKFKKSPKYCSWRCTALSAMAVSILLSVLLCYCIAMHLFGLNWQLQETEGYAFENGQVKSDTTATNAVTALSTENRVYFQENNTIDTGELDVGRRAVQDVPPGTFWRSQLFIDQPQSLKFNISVQRGALVGVYGRKGLPPTHTQYDFVELLDGSRLIAKEKRGLVEVEGAARKARSVNIHEAEFIRYLDSGTWHLAFYNDGKNPEQVSYNTIIIDTLTECPHNCHGNGDCRSGTCHCFPGFLGPDCSRAACPVLCSGNGQYSRGRCLCYSGWKGTECDVPSNQCVDIHCSGHGICIMGTCTCNTGYKGDNCEEVDCLDPSCSSHGVCIHGECHCNPGWGGNNCEILKTMCPDQCSGHGTYQTESGTCTCDTNWTGPDCSIEVCAVDCGSHGMCIGGNCRCEEGWTGSVCDLKACHPRCTEHGTCKDGKCECHQGWTGEHCTVEGCPGLCNSNGRCTLDQNGWHCVCQQGWRGAGCDVAMETLCADGKDNEGDGLVDCMDPDCCLQSSCQTQPFCRGSPDPIDIIGQNQPTSPQQAAQSFYQQISFLIGPESTHVINGDNPFNRSLVSIVRGQVLTADGTPLIGVNVSFVHYPDNGFTITRQDGMFDILANGGASLTLSFERAPFLTQFRTVWIPWNVFYVMDTLVMKKEENDIPSCDLSGFIRPSPLIVATPLSTFFRSSPENGPIIPETQVLQEETAIPGSDLNLMYLSSRAAGYRPVLKVTMTQATIPFNLMKVHLMVAVVGRLFQKWFPAEPNLSYTFIWDKTDAYNQRVYGLSEAVVSVGFEYESCLDLILWEKRTAILQGYELDASNMGGWNLDKHHILDVQNGILYKGNGENIFISQQPPVISTIMGNGRRRSISCPSCNGQADGNKLLAPVALACGSDGSLFVGDFNYIRRIFPSGNVTSVMELRNKDFRHSNNPAHRYYLATDPMTGQLYVSDTNSRRIFRPKALTGAKELLQNAEVVAGTGEQCLPFDEARCGDGGKGTEALLLGPKGIAVDKNGFIYFVDGTMIRKVDRNGIISTLLGSNDLTSARPLTCDTSMHIGQVRLEWPTDLAINPMDNSIYVLDNNVVLQITENRQVRIVAGRPMHCQVPGIEYTMGKRAIQTTLEGATAIALSYSGVLYIAETDEKKINRIRQVSTDGEISHLAGAPSDCDCKNDANCDCYQTGDGYAKDARLNGPSSLVVSPDGTLYVADLGNIRIRAIRHNRPPQGSLGLYEVASPASQELYVFDSNGTHQYTMSLVTGDYKYNFSYSNEDDITAVTDSSGNTLRVRRDPNRMPVRIVAPDNQVIWLTIGTNGGLKTLTAQGQELVLFTYHGNSGLLATKSIQIGWTTFYDYDSEGRLTNVTFPTGVITSLIGEMDRALTVDIETSGRDDDVSITTNLSSIDSFYTLVQDQLRNSYQVGYDNSMRVIYANGMDSHFQTEPHILAGASNPTMARRNMTLPGENGQNLVEWRFRKEQNRGKVVVFGRKLRVNGRNLLSVDYDRSLRTEKIYDDHRKFLLKIMYDASGHPTLWVPSSKLMSVNLTYSGTGQVTSIQRGPTVERVEYDSQGRIVSRTFADGKTWSYTYLDKSMVLLLHSQRQYIFDYDLQDRLSAITMPSVARHTMQTIRSVGYYRNIYNPPESNASVTVDYSEDGQLLRVAHLGTGRRVLYKYRRQNKLSEILYDSTRVSFTYDETAGVLKTVNLQSEGFICSIRYRQIGPLVDRQIFRFSEDGMVNARFDYTYDNSFRVTSMQGVINETPLPIDLYQFDDISGKVEQFGKFGVIYYDINQIISTAVMTYTKHFDVHGRIKEIQYEIFRSLMYWITIQYDNMGRVTKREIKIGPFANTTKYGYEYDVDGQLQTVYLNEKMMWRYNYDLNGNLHLLNPGNSARLTPLRYDLRDRITRLGDVQYRMDEDGFLRQRGVEIFEYNSKGLLVRVHSKASGWTIQYRYDGLGRRLASRNTLGQHLQFFYADLNYPTRITHVYNHSSSEITSLYYDLQGHLFAMEISSGEEFYIACDNTGTPLAVFSSNGLLLKQVQYTAYGEIYFDSNPDFQLVIGFHGGLYDPLTRLLHFGERDYDIQAGRWTTPDISTWTRVGKDPAPFNLYMFRNNNPISKVHEVKEYVTDVNIWLVTFGFHLHNVIPGFPIPKFDLTQPSLEMRKSQLWDDLPSISGVQQEVMRQAKAFLSFERMPEIQLSRRCSSREKPWLWFATVKSLIGKGVMLAITSKGQVATNALNIANEDCIKVATVLNNAFYLEDLHFTVEGRDTHYFIKTSLPESDLGALRLTSGRKSLENGVNVTVSQSTTVVNGRTRRFADVELQYGALALHVRYGMTLDEEKARVLEQARQRALSSAWAREQQRVRDGEEGVRLWTEGEKRQLLSSGKVLGYDGYYVLSVEQYPELADSANNVQFLRQSEIGKR</sequence>
<evidence type="ECO:0000256" key="1">
    <source>
        <dbReference type="ARBA" id="ARBA00004162"/>
    </source>
</evidence>
<dbReference type="GO" id="GO:0007157">
    <property type="term" value="P:heterophilic cell-cell adhesion via plasma membrane cell adhesion molecules"/>
    <property type="evidence" value="ECO:0007669"/>
    <property type="project" value="TreeGrafter"/>
</dbReference>
<dbReference type="InterPro" id="IPR000742">
    <property type="entry name" value="EGF"/>
</dbReference>
<dbReference type="Pfam" id="PF25021">
    <property type="entry name" value="TEN_NHL"/>
    <property type="match status" value="1"/>
</dbReference>
<dbReference type="GO" id="GO:0050839">
    <property type="term" value="F:cell adhesion molecule binding"/>
    <property type="evidence" value="ECO:0007669"/>
    <property type="project" value="TreeGrafter"/>
</dbReference>
<accession>A0A6P6NH12</accession>
<feature type="disulfide bond" evidence="19">
    <location>
        <begin position="590"/>
        <end position="599"/>
    </location>
</feature>
<dbReference type="Gene3D" id="2.60.120.260">
    <property type="entry name" value="Galactose-binding domain-like"/>
    <property type="match status" value="1"/>
</dbReference>
<dbReference type="GO" id="GO:0042803">
    <property type="term" value="F:protein homodimerization activity"/>
    <property type="evidence" value="ECO:0007669"/>
    <property type="project" value="TreeGrafter"/>
</dbReference>
<evidence type="ECO:0000256" key="10">
    <source>
        <dbReference type="ARBA" id="ARBA00022989"/>
    </source>
</evidence>
<keyword evidence="11" id="KW-0472">Membrane</keyword>
<evidence type="ECO:0000256" key="13">
    <source>
        <dbReference type="ARBA" id="ARBA00023180"/>
    </source>
</evidence>
<dbReference type="GO" id="GO:0007165">
    <property type="term" value="P:signal transduction"/>
    <property type="evidence" value="ECO:0007669"/>
    <property type="project" value="InterPro"/>
</dbReference>
<feature type="domain" description="EGF-like" evidence="21">
    <location>
        <begin position="662"/>
        <end position="697"/>
    </location>
</feature>
<dbReference type="FunFam" id="2.180.10.10:FF:000004">
    <property type="entry name" value="Teneurin transmembrane protein 3"/>
    <property type="match status" value="1"/>
</dbReference>
<keyword evidence="7" id="KW-0677">Repeat</keyword>
<feature type="compositionally biased region" description="Polar residues" evidence="20">
    <location>
        <begin position="67"/>
        <end position="80"/>
    </location>
</feature>
<comment type="similarity">
    <text evidence="3">Belongs to the tenascin family. Teneurin subfamily.</text>
</comment>
<evidence type="ECO:0000256" key="20">
    <source>
        <dbReference type="SAM" id="MobiDB-lite"/>
    </source>
</evidence>
<dbReference type="RefSeq" id="XP_026107709.1">
    <property type="nucleotide sequence ID" value="XM_026251924.1"/>
</dbReference>
<dbReference type="FunFam" id="2.10.25.10:FF:000021">
    <property type="entry name" value="Teneurin transmembrane protein 2"/>
    <property type="match status" value="1"/>
</dbReference>
<feature type="compositionally biased region" description="Polar residues" evidence="20">
    <location>
        <begin position="23"/>
        <end position="41"/>
    </location>
</feature>
<dbReference type="Pfam" id="PF23093">
    <property type="entry name" value="GBD_Tenm3"/>
    <property type="match status" value="1"/>
</dbReference>
<dbReference type="InterPro" id="IPR009471">
    <property type="entry name" value="Ten_N"/>
</dbReference>
<dbReference type="Pfam" id="PF15636">
    <property type="entry name" value="Tox-GHH"/>
    <property type="match status" value="1"/>
</dbReference>
<keyword evidence="12 19" id="KW-1015">Disulfide bond</keyword>
<evidence type="ECO:0000256" key="15">
    <source>
        <dbReference type="ARBA" id="ARBA00068161"/>
    </source>
</evidence>
<keyword evidence="13" id="KW-0325">Glycoprotein</keyword>
<reference evidence="24" key="1">
    <citation type="submission" date="2025-08" db="UniProtKB">
        <authorList>
            <consortium name="RefSeq"/>
        </authorList>
    </citation>
    <scope>IDENTIFICATION</scope>
    <source>
        <strain evidence="24">Wakin</strain>
        <tissue evidence="24">Muscle</tissue>
    </source>
</reference>
<keyword evidence="4" id="KW-1003">Cell membrane</keyword>
<evidence type="ECO:0000259" key="21">
    <source>
        <dbReference type="PROSITE" id="PS50026"/>
    </source>
</evidence>
<feature type="domain" description="EGF-like" evidence="21">
    <location>
        <begin position="567"/>
        <end position="600"/>
    </location>
</feature>
<feature type="domain" description="EGF-like" evidence="21">
    <location>
        <begin position="501"/>
        <end position="533"/>
    </location>
</feature>
<keyword evidence="6" id="KW-0812">Transmembrane</keyword>
<dbReference type="SUPFAM" id="SSF63825">
    <property type="entry name" value="YWTD domain"/>
    <property type="match status" value="1"/>
</dbReference>
<feature type="disulfide bond" evidence="19">
    <location>
        <begin position="666"/>
        <end position="676"/>
    </location>
</feature>
<dbReference type="PROSITE" id="PS00022">
    <property type="entry name" value="EGF_1"/>
    <property type="match status" value="4"/>
</dbReference>
<dbReference type="InterPro" id="IPR006530">
    <property type="entry name" value="YD"/>
</dbReference>
<comment type="subcellular location">
    <subcellularLocation>
        <location evidence="1">Cell membrane</location>
        <topology evidence="1">Single-pass membrane protein</topology>
    </subcellularLocation>
    <subcellularLocation>
        <location evidence="2">Cell projection</location>
        <location evidence="2">Axon</location>
    </subcellularLocation>
</comment>
<dbReference type="Pfam" id="PF25023">
    <property type="entry name" value="TEN_YD-shell"/>
    <property type="match status" value="1"/>
</dbReference>
<dbReference type="SUPFAM" id="SSF101898">
    <property type="entry name" value="NHL repeat"/>
    <property type="match status" value="1"/>
</dbReference>
<keyword evidence="23" id="KW-1185">Reference proteome</keyword>
<evidence type="ECO:0000256" key="3">
    <source>
        <dbReference type="ARBA" id="ARBA00009385"/>
    </source>
</evidence>
<dbReference type="FunFam" id="2.10.25.10:FF:000026">
    <property type="entry name" value="Teneurin transmembrane protein 2"/>
    <property type="match status" value="1"/>
</dbReference>
<dbReference type="SUPFAM" id="SSF49464">
    <property type="entry name" value="Carboxypeptidase regulatory domain-like"/>
    <property type="match status" value="1"/>
</dbReference>
<feature type="domain" description="Teneurin N-terminal" evidence="22">
    <location>
        <begin position="1"/>
        <end position="235"/>
    </location>
</feature>
<feature type="disulfide bond" evidence="19">
    <location>
        <begin position="687"/>
        <end position="696"/>
    </location>
</feature>
<dbReference type="FunFam" id="2.10.25.10:FF:000016">
    <property type="entry name" value="Teneurin transmembrane protein 2"/>
    <property type="match status" value="1"/>
</dbReference>
<dbReference type="Proteomes" id="UP000515129">
    <property type="component" value="Chromosome 1"/>
</dbReference>
<dbReference type="GO" id="GO:0005886">
    <property type="term" value="C:plasma membrane"/>
    <property type="evidence" value="ECO:0007669"/>
    <property type="project" value="UniProtKB-SubCell"/>
</dbReference>
<protein>
    <recommendedName>
        <fullName evidence="15">Teneurin-3</fullName>
    </recommendedName>
    <alternativeName>
        <fullName evidence="17">Protein Odd Oz/ten-m homolog 3</fullName>
    </alternativeName>
    <alternativeName>
        <fullName evidence="16">Tenascin-M3</fullName>
    </alternativeName>
    <alternativeName>
        <fullName evidence="18">Teneurin transmembrane protein 3</fullName>
    </alternativeName>
</protein>
<evidence type="ECO:0000256" key="17">
    <source>
        <dbReference type="ARBA" id="ARBA00081435"/>
    </source>
</evidence>
<dbReference type="Pfam" id="PF25020">
    <property type="entry name" value="TTR_TEN1-4"/>
    <property type="match status" value="1"/>
</dbReference>
<keyword evidence="5 19" id="KW-0245">EGF-like domain</keyword>
<dbReference type="InterPro" id="IPR028916">
    <property type="entry name" value="Tox-GHH_dom"/>
</dbReference>
<evidence type="ECO:0000256" key="2">
    <source>
        <dbReference type="ARBA" id="ARBA00004489"/>
    </source>
</evidence>
<keyword evidence="14" id="KW-0966">Cell projection</keyword>
<dbReference type="InterPro" id="IPR008969">
    <property type="entry name" value="CarboxyPept-like_regulatory"/>
</dbReference>
<dbReference type="InterPro" id="IPR056822">
    <property type="entry name" value="TEN_NHL"/>
</dbReference>
<dbReference type="Pfam" id="PF23538">
    <property type="entry name" value="Teneurin_ABD"/>
    <property type="match status" value="1"/>
</dbReference>
<gene>
    <name evidence="24" type="primary">LOC113079453</name>
</gene>
<evidence type="ECO:0000259" key="22">
    <source>
        <dbReference type="PROSITE" id="PS51361"/>
    </source>
</evidence>
<dbReference type="NCBIfam" id="TIGR03696">
    <property type="entry name" value="Rhs_assc_core"/>
    <property type="match status" value="1"/>
</dbReference>
<dbReference type="GO" id="GO:0046982">
    <property type="term" value="F:protein heterodimerization activity"/>
    <property type="evidence" value="ECO:0007669"/>
    <property type="project" value="TreeGrafter"/>
</dbReference>
<evidence type="ECO:0000256" key="19">
    <source>
        <dbReference type="PROSITE-ProRule" id="PRU00076"/>
    </source>
</evidence>
<keyword evidence="8" id="KW-0221">Differentiation</keyword>
<keyword evidence="9" id="KW-0130">Cell adhesion</keyword>
<dbReference type="InterPro" id="IPR051216">
    <property type="entry name" value="Teneurin"/>
</dbReference>
<comment type="caution">
    <text evidence="19">Lacks conserved residue(s) required for the propagation of feature annotation.</text>
</comment>
<dbReference type="PROSITE" id="PS50026">
    <property type="entry name" value="EGF_3"/>
    <property type="match status" value="3"/>
</dbReference>
<dbReference type="GO" id="GO:0007411">
    <property type="term" value="P:axon guidance"/>
    <property type="evidence" value="ECO:0007669"/>
    <property type="project" value="UniProtKB-ARBA"/>
</dbReference>
<evidence type="ECO:0000256" key="7">
    <source>
        <dbReference type="ARBA" id="ARBA00022737"/>
    </source>
</evidence>
<feature type="disulfide bond" evidence="19">
    <location>
        <begin position="523"/>
        <end position="532"/>
    </location>
</feature>
<dbReference type="Pfam" id="PF24329">
    <property type="entry name" value="FN-plug_TEN1-4"/>
    <property type="match status" value="1"/>
</dbReference>
<dbReference type="FunFam" id="2.120.10.30:FF:000003">
    <property type="entry name" value="Teneurin transmembrane protein 2"/>
    <property type="match status" value="1"/>
</dbReference>
<dbReference type="Gene3D" id="2.10.25.10">
    <property type="entry name" value="Laminin"/>
    <property type="match status" value="5"/>
</dbReference>
<dbReference type="InterPro" id="IPR022385">
    <property type="entry name" value="Rhs_assc_core"/>
</dbReference>